<gene>
    <name evidence="3" type="ORF">IO99_10555</name>
</gene>
<protein>
    <recommendedName>
        <fullName evidence="5">Xanthine dehydrogenase</fullName>
    </recommendedName>
</protein>
<reference evidence="3 4" key="1">
    <citation type="submission" date="2014-07" db="EMBL/GenBank/DDBJ databases">
        <title>Draft genome of Clostridium sulfidigenes 113A isolated from sediments associated with methane hydrate from Krishna Godavari basin.</title>
        <authorList>
            <person name="Honkalas V.S."/>
            <person name="Dabir A.P."/>
            <person name="Arora P."/>
            <person name="Dhakephalkar P.K."/>
        </authorList>
    </citation>
    <scope>NUCLEOTIDE SEQUENCE [LARGE SCALE GENOMIC DNA]</scope>
    <source>
        <strain evidence="3 4">113A</strain>
    </source>
</reference>
<dbReference type="AlphaFoldDB" id="A0A084JBH0"/>
<dbReference type="EMBL" id="JPMD01000024">
    <property type="protein sequence ID" value="KEZ86304.1"/>
    <property type="molecule type" value="Genomic_DNA"/>
</dbReference>
<evidence type="ECO:0000259" key="2">
    <source>
        <dbReference type="Pfam" id="PF13478"/>
    </source>
</evidence>
<dbReference type="InterPro" id="IPR052698">
    <property type="entry name" value="MoCofactor_Util/Proc"/>
</dbReference>
<feature type="domain" description="XdhC Rossmann" evidence="2">
    <location>
        <begin position="108"/>
        <end position="250"/>
    </location>
</feature>
<evidence type="ECO:0000313" key="3">
    <source>
        <dbReference type="EMBL" id="KEZ86304.1"/>
    </source>
</evidence>
<dbReference type="InterPro" id="IPR036291">
    <property type="entry name" value="NAD(P)-bd_dom_sf"/>
</dbReference>
<dbReference type="Proteomes" id="UP000028542">
    <property type="component" value="Unassembled WGS sequence"/>
</dbReference>
<dbReference type="Gene3D" id="3.40.50.720">
    <property type="entry name" value="NAD(P)-binding Rossmann-like Domain"/>
    <property type="match status" value="1"/>
</dbReference>
<dbReference type="PANTHER" id="PTHR30388">
    <property type="entry name" value="ALDEHYDE OXIDOREDUCTASE MOLYBDENUM COFACTOR ASSEMBLY PROTEIN"/>
    <property type="match status" value="1"/>
</dbReference>
<sequence length="265" mass="29359">MCITLLEEVNEQVKNGNFVALSIITKACGSSPRGEGTMMGVLRDGTVIGTIGGGAVEDEIIKSSIEAIETQRSGRYEYSLNEANKELNMVCGGNIEVYIKVLMPKRKLLIVGGGHIALPLHFIANVLGYDIVVFEDREEYCNWERFKLADELLLGDIKENLKKYPINNQCSIVIITRGHFHDYEALKTVIDTEANYIGMIGSKVKVKKTIYKLLDEGFNKDLLNKVYAPIGIELGGERPEDIALSIMAEISLVINNGKLAHKKIL</sequence>
<accession>A0A084JBH0</accession>
<feature type="domain" description="XdhC- CoxI" evidence="1">
    <location>
        <begin position="15"/>
        <end position="78"/>
    </location>
</feature>
<name>A0A084JBH0_9CLOT</name>
<evidence type="ECO:0008006" key="5">
    <source>
        <dbReference type="Google" id="ProtNLM"/>
    </source>
</evidence>
<evidence type="ECO:0000259" key="1">
    <source>
        <dbReference type="Pfam" id="PF02625"/>
    </source>
</evidence>
<dbReference type="PANTHER" id="PTHR30388:SF6">
    <property type="entry name" value="XANTHINE DEHYDROGENASE SUBUNIT A-RELATED"/>
    <property type="match status" value="1"/>
</dbReference>
<dbReference type="SUPFAM" id="SSF51735">
    <property type="entry name" value="NAD(P)-binding Rossmann-fold domains"/>
    <property type="match status" value="1"/>
</dbReference>
<dbReference type="STRING" id="318464.IO99_10555"/>
<dbReference type="InterPro" id="IPR027051">
    <property type="entry name" value="XdhC_Rossmann_dom"/>
</dbReference>
<keyword evidence="4" id="KW-1185">Reference proteome</keyword>
<dbReference type="RefSeq" id="WP_035132989.1">
    <property type="nucleotide sequence ID" value="NZ_JPMD01000024.1"/>
</dbReference>
<dbReference type="Pfam" id="PF02625">
    <property type="entry name" value="XdhC_CoxI"/>
    <property type="match status" value="1"/>
</dbReference>
<evidence type="ECO:0000313" key="4">
    <source>
        <dbReference type="Proteomes" id="UP000028542"/>
    </source>
</evidence>
<proteinExistence type="predicted"/>
<dbReference type="InterPro" id="IPR003777">
    <property type="entry name" value="XdhC_CoxI"/>
</dbReference>
<dbReference type="eggNOG" id="COG1975">
    <property type="taxonomic scope" value="Bacteria"/>
</dbReference>
<organism evidence="3 4">
    <name type="scientific">Clostridium sulfidigenes</name>
    <dbReference type="NCBI Taxonomy" id="318464"/>
    <lineage>
        <taxon>Bacteria</taxon>
        <taxon>Bacillati</taxon>
        <taxon>Bacillota</taxon>
        <taxon>Clostridia</taxon>
        <taxon>Eubacteriales</taxon>
        <taxon>Clostridiaceae</taxon>
        <taxon>Clostridium</taxon>
    </lineage>
</organism>
<dbReference type="Pfam" id="PF13478">
    <property type="entry name" value="XdhC_C"/>
    <property type="match status" value="1"/>
</dbReference>
<comment type="caution">
    <text evidence="3">The sequence shown here is derived from an EMBL/GenBank/DDBJ whole genome shotgun (WGS) entry which is preliminary data.</text>
</comment>